<name>A0A8J3ZEK3_9ACTN</name>
<dbReference type="InterPro" id="IPR036291">
    <property type="entry name" value="NAD(P)-bd_dom_sf"/>
</dbReference>
<gene>
    <name evidence="2" type="ORF">Vau01_102350</name>
</gene>
<dbReference type="PANTHER" id="PTHR14097:SF8">
    <property type="entry name" value="NAD(P)-BINDING DOMAIN-CONTAINING PROTEIN"/>
    <property type="match status" value="1"/>
</dbReference>
<dbReference type="EMBL" id="BOPG01000082">
    <property type="protein sequence ID" value="GIJ62719.1"/>
    <property type="molecule type" value="Genomic_DNA"/>
</dbReference>
<reference evidence="2" key="1">
    <citation type="submission" date="2021-01" db="EMBL/GenBank/DDBJ databases">
        <title>Whole genome shotgun sequence of Virgisporangium aurantiacum NBRC 16421.</title>
        <authorList>
            <person name="Komaki H."/>
            <person name="Tamura T."/>
        </authorList>
    </citation>
    <scope>NUCLEOTIDE SEQUENCE</scope>
    <source>
        <strain evidence="2">NBRC 16421</strain>
    </source>
</reference>
<dbReference type="InterPro" id="IPR016040">
    <property type="entry name" value="NAD(P)-bd_dom"/>
</dbReference>
<dbReference type="SUPFAM" id="SSF51735">
    <property type="entry name" value="NAD(P)-binding Rossmann-fold domains"/>
    <property type="match status" value="1"/>
</dbReference>
<dbReference type="PANTHER" id="PTHR14097">
    <property type="entry name" value="OXIDOREDUCTASE HTATIP2"/>
    <property type="match status" value="1"/>
</dbReference>
<organism evidence="2 3">
    <name type="scientific">Virgisporangium aurantiacum</name>
    <dbReference type="NCBI Taxonomy" id="175570"/>
    <lineage>
        <taxon>Bacteria</taxon>
        <taxon>Bacillati</taxon>
        <taxon>Actinomycetota</taxon>
        <taxon>Actinomycetes</taxon>
        <taxon>Micromonosporales</taxon>
        <taxon>Micromonosporaceae</taxon>
        <taxon>Virgisporangium</taxon>
    </lineage>
</organism>
<protein>
    <submittedName>
        <fullName evidence="2">Epimerase</fullName>
    </submittedName>
</protein>
<evidence type="ECO:0000313" key="2">
    <source>
        <dbReference type="EMBL" id="GIJ62719.1"/>
    </source>
</evidence>
<sequence length="217" mass="23292">MSDPVRVVVFGATGTAGSAVVAQCLADERVAEVRAITRRPIGIGHPRLIDIHCHDFSHPESLAHQLTGVAACFFCLGTSRRRAGSAVGYREVTLTYPLAAADILRERSPEHTFVHLSAAGASQRGLFRYARVKGEAEAQLAGNGLRRLFVVRPGYIHPEPERPAGALMRAVFPALNAILPGLAITATDLARGMIEAALGDGEGRVLRTRDLKRLATR</sequence>
<dbReference type="RefSeq" id="WP_204008548.1">
    <property type="nucleotide sequence ID" value="NZ_BOPG01000082.1"/>
</dbReference>
<evidence type="ECO:0000313" key="3">
    <source>
        <dbReference type="Proteomes" id="UP000612585"/>
    </source>
</evidence>
<dbReference type="Proteomes" id="UP000612585">
    <property type="component" value="Unassembled WGS sequence"/>
</dbReference>
<dbReference type="Pfam" id="PF13460">
    <property type="entry name" value="NAD_binding_10"/>
    <property type="match status" value="1"/>
</dbReference>
<accession>A0A8J3ZEK3</accession>
<comment type="caution">
    <text evidence="2">The sequence shown here is derived from an EMBL/GenBank/DDBJ whole genome shotgun (WGS) entry which is preliminary data.</text>
</comment>
<dbReference type="Gene3D" id="3.40.50.720">
    <property type="entry name" value="NAD(P)-binding Rossmann-like Domain"/>
    <property type="match status" value="1"/>
</dbReference>
<feature type="domain" description="NAD(P)-binding" evidence="1">
    <location>
        <begin position="11"/>
        <end position="196"/>
    </location>
</feature>
<proteinExistence type="predicted"/>
<evidence type="ECO:0000259" key="1">
    <source>
        <dbReference type="Pfam" id="PF13460"/>
    </source>
</evidence>
<dbReference type="AlphaFoldDB" id="A0A8J3ZEK3"/>
<keyword evidence="3" id="KW-1185">Reference proteome</keyword>